<dbReference type="PANTHER" id="PTHR10953">
    <property type="entry name" value="UBIQUITIN-ACTIVATING ENZYME E1"/>
    <property type="match status" value="1"/>
</dbReference>
<evidence type="ECO:0000313" key="4">
    <source>
        <dbReference type="Proteomes" id="UP000219020"/>
    </source>
</evidence>
<protein>
    <submittedName>
        <fullName evidence="3">Sulfur carrier protein adenylyltransferase ThiF</fullName>
    </submittedName>
</protein>
<dbReference type="InterPro" id="IPR045886">
    <property type="entry name" value="ThiF/MoeB/HesA"/>
</dbReference>
<dbReference type="GO" id="GO:0008146">
    <property type="term" value="F:sulfotransferase activity"/>
    <property type="evidence" value="ECO:0007669"/>
    <property type="project" value="TreeGrafter"/>
</dbReference>
<comment type="similarity">
    <text evidence="1">Belongs to the HesA/MoeB/ThiF family.</text>
</comment>
<accession>A0A2A5T7A1</accession>
<comment type="caution">
    <text evidence="3">The sequence shown here is derived from an EMBL/GenBank/DDBJ whole genome shotgun (WGS) entry which is preliminary data.</text>
</comment>
<dbReference type="GO" id="GO:0005829">
    <property type="term" value="C:cytosol"/>
    <property type="evidence" value="ECO:0007669"/>
    <property type="project" value="TreeGrafter"/>
</dbReference>
<proteinExistence type="inferred from homology"/>
<dbReference type="Pfam" id="PF00899">
    <property type="entry name" value="ThiF"/>
    <property type="match status" value="1"/>
</dbReference>
<evidence type="ECO:0000256" key="1">
    <source>
        <dbReference type="ARBA" id="ARBA00009919"/>
    </source>
</evidence>
<dbReference type="GO" id="GO:0016779">
    <property type="term" value="F:nucleotidyltransferase activity"/>
    <property type="evidence" value="ECO:0007669"/>
    <property type="project" value="UniProtKB-KW"/>
</dbReference>
<dbReference type="InterPro" id="IPR000594">
    <property type="entry name" value="ThiF_NAD_FAD-bd"/>
</dbReference>
<keyword evidence="3" id="KW-0548">Nucleotidyltransferase</keyword>
<dbReference type="FunFam" id="3.40.50.720:FF:000080">
    <property type="entry name" value="Thiazole biosynthesis adenylyltransferase ThiF"/>
    <property type="match status" value="1"/>
</dbReference>
<keyword evidence="4" id="KW-1185">Reference proteome</keyword>
<dbReference type="InterPro" id="IPR035985">
    <property type="entry name" value="Ubiquitin-activating_enz"/>
</dbReference>
<gene>
    <name evidence="3" type="ORF">BTN49_0204</name>
</gene>
<dbReference type="Gene3D" id="3.40.50.720">
    <property type="entry name" value="NAD(P)-binding Rossmann-like Domain"/>
    <property type="match status" value="1"/>
</dbReference>
<keyword evidence="3" id="KW-0808">Transferase</keyword>
<sequence length="264" mass="28741">MNIPPISDQAFERYSRQIMLPEWGEVAQHLVSNAKVLIIGCGGLGTAAGLYLAGAGVGYLVIADDDTVEYSNLARQVAYRESDIGIAKANALATQLKALNKNVQCRPVKRRLSERVLEIEVSLADIVLDCSDNMETRQAINKACINLCTPLVVGAAIGWNGQLMVFDFGFSTSPCYHCLFPMGSDALSRNCQSSGIIGPVVGIIGNLQALETLKFLTQKASPYTRFYQFEGKTLLLHALLVQSDPECDICSPKLREVPDEDLVK</sequence>
<dbReference type="PANTHER" id="PTHR10953:SF240">
    <property type="entry name" value="SULFUR CARRIER PROTEIN THIS ADENYLYLTRANSFERASE"/>
    <property type="match status" value="1"/>
</dbReference>
<dbReference type="Proteomes" id="UP000219020">
    <property type="component" value="Unassembled WGS sequence"/>
</dbReference>
<dbReference type="AlphaFoldDB" id="A0A2A5T7A1"/>
<evidence type="ECO:0000313" key="3">
    <source>
        <dbReference type="EMBL" id="PCS24099.1"/>
    </source>
</evidence>
<dbReference type="EMBL" id="NBYY01000004">
    <property type="protein sequence ID" value="PCS24099.1"/>
    <property type="molecule type" value="Genomic_DNA"/>
</dbReference>
<dbReference type="RefSeq" id="WP_097355706.1">
    <property type="nucleotide sequence ID" value="NZ_CAWNJE010000030.1"/>
</dbReference>
<reference evidence="4" key="1">
    <citation type="submission" date="2017-04" db="EMBL/GenBank/DDBJ databases">
        <title>Genome evolution of the luminous symbionts of deep sea anglerfish.</title>
        <authorList>
            <person name="Hendry T.A."/>
        </authorList>
    </citation>
    <scope>NUCLEOTIDE SEQUENCE [LARGE SCALE GENOMIC DNA]</scope>
</reference>
<feature type="domain" description="THIF-type NAD/FAD binding fold" evidence="2">
    <location>
        <begin position="14"/>
        <end position="247"/>
    </location>
</feature>
<dbReference type="SUPFAM" id="SSF69572">
    <property type="entry name" value="Activating enzymes of the ubiquitin-like proteins"/>
    <property type="match status" value="1"/>
</dbReference>
<dbReference type="GO" id="GO:0008641">
    <property type="term" value="F:ubiquitin-like modifier activating enzyme activity"/>
    <property type="evidence" value="ECO:0007669"/>
    <property type="project" value="InterPro"/>
</dbReference>
<dbReference type="CDD" id="cd00757">
    <property type="entry name" value="ThiF_MoeB_HesA_family"/>
    <property type="match status" value="1"/>
</dbReference>
<organism evidence="3 4">
    <name type="scientific">Candidatus Enterovibrio escicola</name>
    <dbReference type="NCBI Taxonomy" id="1927127"/>
    <lineage>
        <taxon>Bacteria</taxon>
        <taxon>Pseudomonadati</taxon>
        <taxon>Pseudomonadota</taxon>
        <taxon>Gammaproteobacteria</taxon>
        <taxon>Vibrionales</taxon>
        <taxon>Vibrionaceae</taxon>
        <taxon>Enterovibrio</taxon>
    </lineage>
</organism>
<dbReference type="GO" id="GO:0004792">
    <property type="term" value="F:thiosulfate-cyanide sulfurtransferase activity"/>
    <property type="evidence" value="ECO:0007669"/>
    <property type="project" value="TreeGrafter"/>
</dbReference>
<name>A0A2A5T7A1_9GAMM</name>
<evidence type="ECO:0000259" key="2">
    <source>
        <dbReference type="Pfam" id="PF00899"/>
    </source>
</evidence>
<dbReference type="GeneID" id="66950846"/>